<name>A0A7I8VMJ7_9ANNE</name>
<dbReference type="PRINTS" id="PR01657">
    <property type="entry name" value="MCMFAMILY"/>
</dbReference>
<evidence type="ECO:0000256" key="12">
    <source>
        <dbReference type="ARBA" id="ARBA00023242"/>
    </source>
</evidence>
<protein>
    <recommendedName>
        <fullName evidence="16">DNA replication licensing factor MCM7</fullName>
        <ecNumber evidence="16">3.6.4.12</ecNumber>
    </recommendedName>
</protein>
<evidence type="ECO:0000256" key="1">
    <source>
        <dbReference type="ARBA" id="ARBA00004123"/>
    </source>
</evidence>
<dbReference type="InterPro" id="IPR031327">
    <property type="entry name" value="MCM"/>
</dbReference>
<sequence>MAPRDYTEERETARKFLAEFCSDGDKKGLGKNYKYAPQLVKIAHREQTAIEIDIDDISEHDPDLAEAIGMNTRRYVNLFSDIISEMLPDYKDPTLGPVVKDTLDVYINHRQRLENQNHPEQETTRNARNRYPPELMRRFEVYFKATQHQKAQAVRDVKAESIGKLVCVKGIVTRSTQVKPMMQVATYTCDQCGHETYQPIQSPVFMPLLLCPSTECTTNKSGGRLYLQTRGSKFIRFQELKIQEHSDQVPVGNIPRSMTVYCRGELTRQAQPGDHVLVTGVYLPMMRHGFKQLVGGLLSETYLDAHRVIKMNKTVGEDAGVTDDDVLKHLEDEDFYDKLAYSVAPEIYGHEDVKKALLLLLVGGVDKSPKGMKIRGNINICLMGDPGVAKSQLLSYIDRLAARSQYTTGRGSSGVGLTAAVLKDPITNEMTLEGGALVLADRGICCIDEFDKMMDSDRTAIHEVMEQQTISIAKAGIMTSLNARVSILAAANPAFGRYNPKKTVEQNIQLPAALLSRFDLLWLIQDKPDRENDLRLAQHITYVHQHNVQPPSQFKPLPMNVIRHYISMCQKQQPIIPEALTEYLTASYVELRKEARNNKNTAVFTSARSLLAVLRLSTALARLRLSDEVSKDDVREAIRLMETSKASLTSEMESGRYQSPTDMIFALIQEMIPPSGPRTVKLADIIDRCTSKGFTPDQVEKTVDEYEELNVWQVNSGRSKLTFV</sequence>
<dbReference type="Gene3D" id="3.30.1640.10">
    <property type="entry name" value="mini-chromosome maintenance (MCM) complex, chain A, domain 1"/>
    <property type="match status" value="1"/>
</dbReference>
<dbReference type="Gene3D" id="2.20.28.10">
    <property type="match status" value="1"/>
</dbReference>
<dbReference type="FunFam" id="2.20.28.10:FF:000004">
    <property type="entry name" value="DNA replication licensing factor MCM7"/>
    <property type="match status" value="1"/>
</dbReference>
<dbReference type="InterPro" id="IPR018525">
    <property type="entry name" value="MCM_CS"/>
</dbReference>
<evidence type="ECO:0000256" key="2">
    <source>
        <dbReference type="ARBA" id="ARBA00004286"/>
    </source>
</evidence>
<dbReference type="GO" id="GO:0005694">
    <property type="term" value="C:chromosome"/>
    <property type="evidence" value="ECO:0007669"/>
    <property type="project" value="UniProtKB-SubCell"/>
</dbReference>
<dbReference type="GO" id="GO:0006271">
    <property type="term" value="P:DNA strand elongation involved in DNA replication"/>
    <property type="evidence" value="ECO:0007669"/>
    <property type="project" value="TreeGrafter"/>
</dbReference>
<accession>A0A7I8VMJ7</accession>
<evidence type="ECO:0000256" key="15">
    <source>
        <dbReference type="RuleBase" id="RU004070"/>
    </source>
</evidence>
<evidence type="ECO:0000256" key="3">
    <source>
        <dbReference type="ARBA" id="ARBA00008010"/>
    </source>
</evidence>
<comment type="similarity">
    <text evidence="3 15">Belongs to the MCM family.</text>
</comment>
<dbReference type="PANTHER" id="PTHR11630:SF26">
    <property type="entry name" value="DNA REPLICATION LICENSING FACTOR MCM7"/>
    <property type="match status" value="1"/>
</dbReference>
<dbReference type="Pfam" id="PF14551">
    <property type="entry name" value="MCM_N"/>
    <property type="match status" value="1"/>
</dbReference>
<evidence type="ECO:0000256" key="8">
    <source>
        <dbReference type="ARBA" id="ARBA00022806"/>
    </source>
</evidence>
<keyword evidence="4" id="KW-0158">Chromosome</keyword>
<dbReference type="InterPro" id="IPR033762">
    <property type="entry name" value="MCM_OB"/>
</dbReference>
<evidence type="ECO:0000313" key="19">
    <source>
        <dbReference type="Proteomes" id="UP000549394"/>
    </source>
</evidence>
<keyword evidence="12 16" id="KW-0539">Nucleus</keyword>
<dbReference type="GO" id="GO:0003697">
    <property type="term" value="F:single-stranded DNA binding"/>
    <property type="evidence" value="ECO:0007669"/>
    <property type="project" value="TreeGrafter"/>
</dbReference>
<evidence type="ECO:0000256" key="13">
    <source>
        <dbReference type="ARBA" id="ARBA00023306"/>
    </source>
</evidence>
<keyword evidence="10" id="KW-0832">Ubl conjugation</keyword>
<dbReference type="Proteomes" id="UP000549394">
    <property type="component" value="Unassembled WGS sequence"/>
</dbReference>
<dbReference type="Gene3D" id="2.40.50.140">
    <property type="entry name" value="Nucleic acid-binding proteins"/>
    <property type="match status" value="1"/>
</dbReference>
<evidence type="ECO:0000256" key="4">
    <source>
        <dbReference type="ARBA" id="ARBA00022454"/>
    </source>
</evidence>
<dbReference type="FunFam" id="3.30.1640.10:FF:000007">
    <property type="entry name" value="DNA replication licensing factor MCM7"/>
    <property type="match status" value="1"/>
</dbReference>
<dbReference type="InterPro" id="IPR012340">
    <property type="entry name" value="NA-bd_OB-fold"/>
</dbReference>
<dbReference type="PROSITE" id="PS00847">
    <property type="entry name" value="MCM_1"/>
    <property type="match status" value="1"/>
</dbReference>
<keyword evidence="5 16" id="KW-0235">DNA replication</keyword>
<dbReference type="InterPro" id="IPR041562">
    <property type="entry name" value="MCM_lid"/>
</dbReference>
<dbReference type="InterPro" id="IPR027417">
    <property type="entry name" value="P-loop_NTPase"/>
</dbReference>
<dbReference type="EMBL" id="CAJFCJ010000007">
    <property type="protein sequence ID" value="CAD5116938.1"/>
    <property type="molecule type" value="Genomic_DNA"/>
</dbReference>
<dbReference type="Pfam" id="PF00493">
    <property type="entry name" value="MCM"/>
    <property type="match status" value="1"/>
</dbReference>
<dbReference type="InterPro" id="IPR027925">
    <property type="entry name" value="MCM_N"/>
</dbReference>
<dbReference type="InterPro" id="IPR003593">
    <property type="entry name" value="AAA+_ATPase"/>
</dbReference>
<gene>
    <name evidence="16" type="primary">MCM7</name>
    <name evidence="18" type="ORF">DGYR_LOCUS5517</name>
</gene>
<dbReference type="CDD" id="cd17758">
    <property type="entry name" value="MCM7"/>
    <property type="match status" value="1"/>
</dbReference>
<dbReference type="GO" id="GO:0000727">
    <property type="term" value="P:double-strand break repair via break-induced replication"/>
    <property type="evidence" value="ECO:0007669"/>
    <property type="project" value="TreeGrafter"/>
</dbReference>
<evidence type="ECO:0000256" key="14">
    <source>
        <dbReference type="ARBA" id="ARBA00048432"/>
    </source>
</evidence>
<keyword evidence="6 15" id="KW-0547">Nucleotide-binding</keyword>
<evidence type="ECO:0000256" key="5">
    <source>
        <dbReference type="ARBA" id="ARBA00022705"/>
    </source>
</evidence>
<dbReference type="SMART" id="SM00350">
    <property type="entry name" value="MCM"/>
    <property type="match status" value="1"/>
</dbReference>
<comment type="caution">
    <text evidence="18">The sequence shown here is derived from an EMBL/GenBank/DDBJ whole genome shotgun (WGS) entry which is preliminary data.</text>
</comment>
<dbReference type="AlphaFoldDB" id="A0A7I8VMJ7"/>
<evidence type="ECO:0000256" key="11">
    <source>
        <dbReference type="ARBA" id="ARBA00023125"/>
    </source>
</evidence>
<dbReference type="EC" id="3.6.4.12" evidence="16"/>
<evidence type="ECO:0000313" key="18">
    <source>
        <dbReference type="EMBL" id="CAD5116938.1"/>
    </source>
</evidence>
<dbReference type="GO" id="GO:0017116">
    <property type="term" value="F:single-stranded DNA helicase activity"/>
    <property type="evidence" value="ECO:0007669"/>
    <property type="project" value="TreeGrafter"/>
</dbReference>
<evidence type="ECO:0000256" key="9">
    <source>
        <dbReference type="ARBA" id="ARBA00022840"/>
    </source>
</evidence>
<dbReference type="InterPro" id="IPR001208">
    <property type="entry name" value="MCM_dom"/>
</dbReference>
<comment type="function">
    <text evidence="16">Acts as component of the MCM2-7 complex (MCM complex) which is the replicative helicase essential for 'once per cell cycle' DNA replication initiation and elongation in eukaryotic cells. The active ATPase sites in the MCM2-7 ring are formed through the interaction surfaces of two neighboring subunits such that a critical structure of a conserved arginine finger motif is provided in trans relative to the ATP-binding site of the Walker A box of the adjacent subunit. The six ATPase active sites, however, are likely to contribute differentially to the complex helicase activity.</text>
</comment>
<dbReference type="Pfam" id="PF17207">
    <property type="entry name" value="MCM_OB"/>
    <property type="match status" value="1"/>
</dbReference>
<dbReference type="GO" id="GO:0005524">
    <property type="term" value="F:ATP binding"/>
    <property type="evidence" value="ECO:0007669"/>
    <property type="project" value="UniProtKB-KW"/>
</dbReference>
<dbReference type="PROSITE" id="PS50051">
    <property type="entry name" value="MCM_2"/>
    <property type="match status" value="1"/>
</dbReference>
<dbReference type="SMART" id="SM00382">
    <property type="entry name" value="AAA"/>
    <property type="match status" value="1"/>
</dbReference>
<dbReference type="FunFam" id="3.40.50.300:FF:000288">
    <property type="entry name" value="DNA replication licensing factor MCM7"/>
    <property type="match status" value="1"/>
</dbReference>
<evidence type="ECO:0000256" key="16">
    <source>
        <dbReference type="RuleBase" id="RU365012"/>
    </source>
</evidence>
<dbReference type="PANTHER" id="PTHR11630">
    <property type="entry name" value="DNA REPLICATION LICENSING FACTOR MCM FAMILY MEMBER"/>
    <property type="match status" value="1"/>
</dbReference>
<reference evidence="18 19" key="1">
    <citation type="submission" date="2020-08" db="EMBL/GenBank/DDBJ databases">
        <authorList>
            <person name="Hejnol A."/>
        </authorList>
    </citation>
    <scope>NUCLEOTIDE SEQUENCE [LARGE SCALE GENOMIC DNA]</scope>
</reference>
<comment type="subcellular location">
    <subcellularLocation>
        <location evidence="2">Chromosome</location>
    </subcellularLocation>
    <subcellularLocation>
        <location evidence="1 16">Nucleus</location>
    </subcellularLocation>
</comment>
<keyword evidence="8 16" id="KW-0347">Helicase</keyword>
<dbReference type="InterPro" id="IPR008050">
    <property type="entry name" value="MCM7"/>
</dbReference>
<feature type="domain" description="MCM C-terminal AAA(+) ATPase" evidence="17">
    <location>
        <begin position="335"/>
        <end position="540"/>
    </location>
</feature>
<keyword evidence="11 15" id="KW-0238">DNA-binding</keyword>
<dbReference type="Pfam" id="PF17855">
    <property type="entry name" value="MCM_lid"/>
    <property type="match status" value="1"/>
</dbReference>
<dbReference type="GO" id="GO:0005634">
    <property type="term" value="C:nucleus"/>
    <property type="evidence" value="ECO:0007669"/>
    <property type="project" value="UniProtKB-SubCell"/>
</dbReference>
<keyword evidence="13 16" id="KW-0131">Cell cycle</keyword>
<dbReference type="Pfam" id="PF24901">
    <property type="entry name" value="WHD_MCM7"/>
    <property type="match status" value="1"/>
</dbReference>
<keyword evidence="19" id="KW-1185">Reference proteome</keyword>
<dbReference type="GO" id="GO:0016787">
    <property type="term" value="F:hydrolase activity"/>
    <property type="evidence" value="ECO:0007669"/>
    <property type="project" value="UniProtKB-KW"/>
</dbReference>
<organism evidence="18 19">
    <name type="scientific">Dimorphilus gyrociliatus</name>
    <dbReference type="NCBI Taxonomy" id="2664684"/>
    <lineage>
        <taxon>Eukaryota</taxon>
        <taxon>Metazoa</taxon>
        <taxon>Spiralia</taxon>
        <taxon>Lophotrochozoa</taxon>
        <taxon>Annelida</taxon>
        <taxon>Polychaeta</taxon>
        <taxon>Polychaeta incertae sedis</taxon>
        <taxon>Dinophilidae</taxon>
        <taxon>Dimorphilus</taxon>
    </lineage>
</organism>
<keyword evidence="9 15" id="KW-0067">ATP-binding</keyword>
<dbReference type="OrthoDB" id="3207464at2759"/>
<evidence type="ECO:0000256" key="10">
    <source>
        <dbReference type="ARBA" id="ARBA00022843"/>
    </source>
</evidence>
<evidence type="ECO:0000256" key="7">
    <source>
        <dbReference type="ARBA" id="ARBA00022801"/>
    </source>
</evidence>
<dbReference type="SUPFAM" id="SSF52540">
    <property type="entry name" value="P-loop containing nucleoside triphosphate hydrolases"/>
    <property type="match status" value="1"/>
</dbReference>
<comment type="catalytic activity">
    <reaction evidence="14">
        <text>ATP + H2O = ADP + phosphate + H(+)</text>
        <dbReference type="Rhea" id="RHEA:13065"/>
        <dbReference type="ChEBI" id="CHEBI:15377"/>
        <dbReference type="ChEBI" id="CHEBI:15378"/>
        <dbReference type="ChEBI" id="CHEBI:30616"/>
        <dbReference type="ChEBI" id="CHEBI:43474"/>
        <dbReference type="ChEBI" id="CHEBI:456216"/>
        <dbReference type="EC" id="3.6.4.12"/>
    </reaction>
    <physiologicalReaction direction="left-to-right" evidence="14">
        <dbReference type="Rhea" id="RHEA:13066"/>
    </physiologicalReaction>
</comment>
<evidence type="ECO:0000256" key="6">
    <source>
        <dbReference type="ARBA" id="ARBA00022741"/>
    </source>
</evidence>
<dbReference type="GO" id="GO:0006270">
    <property type="term" value="P:DNA replication initiation"/>
    <property type="evidence" value="ECO:0007669"/>
    <property type="project" value="InterPro"/>
</dbReference>
<dbReference type="Gene3D" id="3.40.50.300">
    <property type="entry name" value="P-loop containing nucleotide triphosphate hydrolases"/>
    <property type="match status" value="1"/>
</dbReference>
<dbReference type="PRINTS" id="PR01663">
    <property type="entry name" value="MCMPROTEIN7"/>
</dbReference>
<keyword evidence="7 16" id="KW-0378">Hydrolase</keyword>
<dbReference type="SUPFAM" id="SSF50249">
    <property type="entry name" value="Nucleic acid-binding proteins"/>
    <property type="match status" value="1"/>
</dbReference>
<proteinExistence type="inferred from homology"/>
<evidence type="ECO:0000259" key="17">
    <source>
        <dbReference type="PROSITE" id="PS50051"/>
    </source>
</evidence>
<dbReference type="GO" id="GO:0042555">
    <property type="term" value="C:MCM complex"/>
    <property type="evidence" value="ECO:0007669"/>
    <property type="project" value="InterPro"/>
</dbReference>